<gene>
    <name evidence="2" type="ORF">SAMN05216495_102178</name>
</gene>
<dbReference type="Pfam" id="PF07883">
    <property type="entry name" value="Cupin_2"/>
    <property type="match status" value="1"/>
</dbReference>
<dbReference type="OMA" id="HNDKMKF"/>
<dbReference type="InterPro" id="IPR014710">
    <property type="entry name" value="RmlC-like_jellyroll"/>
</dbReference>
<dbReference type="GeneID" id="78334619"/>
<reference evidence="2 3" key="1">
    <citation type="submission" date="2016-10" db="EMBL/GenBank/DDBJ databases">
        <authorList>
            <person name="Varghese N."/>
            <person name="Submissions S."/>
        </authorList>
    </citation>
    <scope>NUCLEOTIDE SEQUENCE [LARGE SCALE GENOMIC DNA]</scope>
    <source>
        <strain evidence="2 3">WCC6</strain>
    </source>
</reference>
<dbReference type="Gene3D" id="2.60.120.10">
    <property type="entry name" value="Jelly Rolls"/>
    <property type="match status" value="2"/>
</dbReference>
<dbReference type="CDD" id="cd02230">
    <property type="entry name" value="cupin_HP0902-like"/>
    <property type="match status" value="1"/>
</dbReference>
<organism evidence="2 3">
    <name type="scientific">Acidaminococcus fermentans</name>
    <dbReference type="NCBI Taxonomy" id="905"/>
    <lineage>
        <taxon>Bacteria</taxon>
        <taxon>Bacillati</taxon>
        <taxon>Bacillota</taxon>
        <taxon>Negativicutes</taxon>
        <taxon>Acidaminococcales</taxon>
        <taxon>Acidaminococcaceae</taxon>
        <taxon>Acidaminococcus</taxon>
    </lineage>
</organism>
<feature type="domain" description="Cupin type-2" evidence="1">
    <location>
        <begin position="147"/>
        <end position="208"/>
    </location>
</feature>
<protein>
    <submittedName>
        <fullName evidence="2">Cupin domain protein</fullName>
    </submittedName>
</protein>
<name>A0A1H2UD90_ACIFE</name>
<dbReference type="SUPFAM" id="SSF51182">
    <property type="entry name" value="RmlC-like cupins"/>
    <property type="match status" value="1"/>
</dbReference>
<dbReference type="InterPro" id="IPR013096">
    <property type="entry name" value="Cupin_2"/>
</dbReference>
<dbReference type="Proteomes" id="UP000182379">
    <property type="component" value="Unassembled WGS sequence"/>
</dbReference>
<proteinExistence type="predicted"/>
<evidence type="ECO:0000313" key="3">
    <source>
        <dbReference type="Proteomes" id="UP000182379"/>
    </source>
</evidence>
<dbReference type="InterPro" id="IPR011051">
    <property type="entry name" value="RmlC_Cupin_sf"/>
</dbReference>
<dbReference type="PANTHER" id="PTHR37694:SF1">
    <property type="entry name" value="SLR8022 PROTEIN"/>
    <property type="match status" value="1"/>
</dbReference>
<evidence type="ECO:0000313" key="2">
    <source>
        <dbReference type="EMBL" id="SDW54086.1"/>
    </source>
</evidence>
<dbReference type="EMBL" id="FNOP01000002">
    <property type="protein sequence ID" value="SDW54086.1"/>
    <property type="molecule type" value="Genomic_DNA"/>
</dbReference>
<accession>A0A1H2UD90</accession>
<dbReference type="RefSeq" id="WP_012938244.1">
    <property type="nucleotide sequence ID" value="NZ_CALAKB010000007.1"/>
</dbReference>
<sequence length="216" mass="23333">MKLDPGRVFRMAETNAPVAGCTVSQQIGAGKNPLWIFSLGEGTDISAEIYPYHKLLTVHTGRLALTGSLKGTVLEAGESLLTPTDVPVGMAAEEDTVYTEVEIQKEDIMNNAVKAGEAFRLADLVPYQEGRIVNMDVVHNDKMKFVVMAFDAGTGLSEHAAPGDALIFALDGEGIIGYEGQAHTLKAGEQFRFAKNGLHWVKAEKPFKMGLLLTLE</sequence>
<dbReference type="PANTHER" id="PTHR37694">
    <property type="entry name" value="SLR8022 PROTEIN"/>
    <property type="match status" value="1"/>
</dbReference>
<dbReference type="AlphaFoldDB" id="A0A1H2UD90"/>
<evidence type="ECO:0000259" key="1">
    <source>
        <dbReference type="Pfam" id="PF07883"/>
    </source>
</evidence>
<comment type="caution">
    <text evidence="2">The sequence shown here is derived from an EMBL/GenBank/DDBJ whole genome shotgun (WGS) entry which is preliminary data.</text>
</comment>